<dbReference type="Proteomes" id="UP000024816">
    <property type="component" value="Unassembled WGS sequence"/>
</dbReference>
<gene>
    <name evidence="2" type="ORF">HJA_07202</name>
</gene>
<dbReference type="EMBL" id="ARYJ01000004">
    <property type="protein sequence ID" value="KCZ89064.1"/>
    <property type="molecule type" value="Genomic_DNA"/>
</dbReference>
<dbReference type="PATRIC" id="fig|1280952.3.peg.1430"/>
<dbReference type="OrthoDB" id="7618051at2"/>
<feature type="chain" id="PRO_5001578021" description="Lipoprotein" evidence="1">
    <location>
        <begin position="21"/>
        <end position="230"/>
    </location>
</feature>
<dbReference type="AlphaFoldDB" id="A0A059FEM4"/>
<sequence length="230" mass="24673">MRPACLPLIALPLLAFPAFADTPLEAALAAPTDGPAYRFDMKIDDATLKGEAQVDPTRPEGERLTLISPDPATLEGEAAETYAKLQAKTSGDKIWCTSFKANIPADAKLISESGEAAVYSFTPLPGDDKDMEKVYKHLTGRVTVSKQTPAILAFEMFAEKPFKPAMVARIDNFSMKADCSPAPDGRTYISAFSLDVSGNAMMQPFSQSDHREITKLVALPGDAALTSGDK</sequence>
<reference evidence="2 3" key="1">
    <citation type="journal article" date="2014" name="Antonie Van Leeuwenhoek">
        <title>Hyphomonas beringensis sp. nov. and Hyphomonas chukchiensis sp. nov., isolated from surface seawater of the Bering Sea and Chukchi Sea.</title>
        <authorList>
            <person name="Li C."/>
            <person name="Lai Q."/>
            <person name="Li G."/>
            <person name="Dong C."/>
            <person name="Wang J."/>
            <person name="Liao Y."/>
            <person name="Shao Z."/>
        </authorList>
    </citation>
    <scope>NUCLEOTIDE SEQUENCE [LARGE SCALE GENOMIC DNA]</scope>
    <source>
        <strain evidence="2 3">VP2</strain>
    </source>
</reference>
<proteinExistence type="predicted"/>
<evidence type="ECO:0000313" key="3">
    <source>
        <dbReference type="Proteomes" id="UP000024816"/>
    </source>
</evidence>
<protein>
    <recommendedName>
        <fullName evidence="4">Lipoprotein</fullName>
    </recommendedName>
</protein>
<dbReference type="RefSeq" id="WP_035580161.1">
    <property type="nucleotide sequence ID" value="NZ_ARYJ01000004.1"/>
</dbReference>
<feature type="signal peptide" evidence="1">
    <location>
        <begin position="1"/>
        <end position="20"/>
    </location>
</feature>
<evidence type="ECO:0000313" key="2">
    <source>
        <dbReference type="EMBL" id="KCZ89064.1"/>
    </source>
</evidence>
<accession>A0A059FEM4</accession>
<evidence type="ECO:0008006" key="4">
    <source>
        <dbReference type="Google" id="ProtNLM"/>
    </source>
</evidence>
<organism evidence="2 3">
    <name type="scientific">Hyphomonas jannaschiana VP2</name>
    <dbReference type="NCBI Taxonomy" id="1280952"/>
    <lineage>
        <taxon>Bacteria</taxon>
        <taxon>Pseudomonadati</taxon>
        <taxon>Pseudomonadota</taxon>
        <taxon>Alphaproteobacteria</taxon>
        <taxon>Hyphomonadales</taxon>
        <taxon>Hyphomonadaceae</taxon>
        <taxon>Hyphomonas</taxon>
    </lineage>
</organism>
<keyword evidence="1" id="KW-0732">Signal</keyword>
<comment type="caution">
    <text evidence="2">The sequence shown here is derived from an EMBL/GenBank/DDBJ whole genome shotgun (WGS) entry which is preliminary data.</text>
</comment>
<keyword evidence="3" id="KW-1185">Reference proteome</keyword>
<evidence type="ECO:0000256" key="1">
    <source>
        <dbReference type="SAM" id="SignalP"/>
    </source>
</evidence>
<name>A0A059FEM4_9PROT</name>